<accession>A0ABS8CHD1</accession>
<name>A0ABS8CHD1_9RHOB</name>
<gene>
    <name evidence="2" type="ORF">H0485_01980</name>
</gene>
<dbReference type="SUPFAM" id="SSF56112">
    <property type="entry name" value="Protein kinase-like (PK-like)"/>
    <property type="match status" value="1"/>
</dbReference>
<dbReference type="InterPro" id="IPR011009">
    <property type="entry name" value="Kinase-like_dom_sf"/>
</dbReference>
<comment type="caution">
    <text evidence="2">The sequence shown here is derived from an EMBL/GenBank/DDBJ whole genome shotgun (WGS) entry which is preliminary data.</text>
</comment>
<proteinExistence type="predicted"/>
<keyword evidence="3" id="KW-1185">Reference proteome</keyword>
<evidence type="ECO:0000313" key="2">
    <source>
        <dbReference type="EMBL" id="MCB5408776.1"/>
    </source>
</evidence>
<dbReference type="Gene3D" id="3.30.200.20">
    <property type="entry name" value="Phosphorylase Kinase, domain 1"/>
    <property type="match status" value="1"/>
</dbReference>
<reference evidence="2 3" key="1">
    <citation type="submission" date="2020-07" db="EMBL/GenBank/DDBJ databases">
        <title>Pseudogemmobacter sp. nov., isolated from poultry manure in Taiwan.</title>
        <authorList>
            <person name="Lin S.-Y."/>
            <person name="Tang Y.-S."/>
            <person name="Young C.-C."/>
        </authorList>
    </citation>
    <scope>NUCLEOTIDE SEQUENCE [LARGE SCALE GENOMIC DNA]</scope>
    <source>
        <strain evidence="2 3">CC-YST710</strain>
    </source>
</reference>
<dbReference type="Pfam" id="PF01636">
    <property type="entry name" value="APH"/>
    <property type="match status" value="1"/>
</dbReference>
<feature type="domain" description="Aminoglycoside phosphotransferase" evidence="1">
    <location>
        <begin position="21"/>
        <end position="247"/>
    </location>
</feature>
<organism evidence="2 3">
    <name type="scientific">Pseudogemmobacter faecipullorum</name>
    <dbReference type="NCBI Taxonomy" id="2755041"/>
    <lineage>
        <taxon>Bacteria</taxon>
        <taxon>Pseudomonadati</taxon>
        <taxon>Pseudomonadota</taxon>
        <taxon>Alphaproteobacteria</taxon>
        <taxon>Rhodobacterales</taxon>
        <taxon>Paracoccaceae</taxon>
        <taxon>Pseudogemmobacter</taxon>
    </lineage>
</organism>
<dbReference type="RefSeq" id="WP_226933684.1">
    <property type="nucleotide sequence ID" value="NZ_JACDXX010000002.1"/>
</dbReference>
<sequence length="334" mass="35978">MRQAESAAFLARIGWAGAGRRFLAGDASAREYERVQLGAKKAVLMDAPPGCGDDVGAFHRIAAHLLSLGLSAPRIYALDEAAGFMLIEDLGDRIFARLIGDDPVLELPLCLAAAEALMVLQSAPAPRGLPDLTAEDWAASALFAPEFYARGATGVVPDARGFEEALRAALQTHADGPRVLILRDFHAENLLWLPAREGVARVGLLDFQLGQLGQPEYDLVSLLQDARRDVSGATEAAVLEAFARARGRQVADIAPAYATLGALRALRILGIFARLNMLAGKDRYLAFLPRVWGQLMRNLAHPVLADLRAEVQAILPGPDEDVIERIRACRLPSP</sequence>
<dbReference type="EMBL" id="JACDXX010000002">
    <property type="protein sequence ID" value="MCB5408776.1"/>
    <property type="molecule type" value="Genomic_DNA"/>
</dbReference>
<dbReference type="Proteomes" id="UP001198571">
    <property type="component" value="Unassembled WGS sequence"/>
</dbReference>
<evidence type="ECO:0000259" key="1">
    <source>
        <dbReference type="Pfam" id="PF01636"/>
    </source>
</evidence>
<dbReference type="InterPro" id="IPR002575">
    <property type="entry name" value="Aminoglycoside_PTrfase"/>
</dbReference>
<evidence type="ECO:0000313" key="3">
    <source>
        <dbReference type="Proteomes" id="UP001198571"/>
    </source>
</evidence>
<dbReference type="Gene3D" id="3.90.1200.10">
    <property type="match status" value="1"/>
</dbReference>
<protein>
    <submittedName>
        <fullName evidence="2">Phosphotransferase</fullName>
    </submittedName>
</protein>